<evidence type="ECO:0000313" key="2">
    <source>
        <dbReference type="Proteomes" id="UP000324797"/>
    </source>
</evidence>
<proteinExistence type="predicted"/>
<gene>
    <name evidence="1" type="ORF">FXV83_35015</name>
</gene>
<dbReference type="EMBL" id="VSTH01000146">
    <property type="protein sequence ID" value="TYO62047.1"/>
    <property type="molecule type" value="Genomic_DNA"/>
</dbReference>
<organism evidence="1 2">
    <name type="scientific">Bradyrhizobium hipponense</name>
    <dbReference type="NCBI Taxonomy" id="2605638"/>
    <lineage>
        <taxon>Bacteria</taxon>
        <taxon>Pseudomonadati</taxon>
        <taxon>Pseudomonadota</taxon>
        <taxon>Alphaproteobacteria</taxon>
        <taxon>Hyphomicrobiales</taxon>
        <taxon>Nitrobacteraceae</taxon>
        <taxon>Bradyrhizobium</taxon>
    </lineage>
</organism>
<dbReference type="RefSeq" id="WP_148744109.1">
    <property type="nucleotide sequence ID" value="NZ_VSTH01000146.1"/>
</dbReference>
<reference evidence="1 2" key="1">
    <citation type="submission" date="2019-08" db="EMBL/GenBank/DDBJ databases">
        <title>Bradyrhizobium hipponensis sp. nov., a rhizobium isolated from a Lupinus angustifolius root nodule in Tunisia.</title>
        <authorList>
            <person name="Off K."/>
            <person name="Rejili M."/>
            <person name="Mars M."/>
            <person name="Brachmann A."/>
            <person name="Marin M."/>
        </authorList>
    </citation>
    <scope>NUCLEOTIDE SEQUENCE [LARGE SCALE GENOMIC DNA]</scope>
    <source>
        <strain evidence="2">aSej3</strain>
    </source>
</reference>
<name>A0A5S4YEY8_9BRAD</name>
<keyword evidence="2" id="KW-1185">Reference proteome</keyword>
<evidence type="ECO:0000313" key="1">
    <source>
        <dbReference type="EMBL" id="TYO62047.1"/>
    </source>
</evidence>
<protein>
    <submittedName>
        <fullName evidence="1">Uncharacterized protein</fullName>
    </submittedName>
</protein>
<dbReference type="AlphaFoldDB" id="A0A5S4YEY8"/>
<dbReference type="Proteomes" id="UP000324797">
    <property type="component" value="Unassembled WGS sequence"/>
</dbReference>
<sequence length="75" mass="7938">MDAPEVATAAPGANGRPTKVISEPASVELLERLRGELAAQQDGDRLLAWAKVGLPLKNILLEVDARTVDAAYRSA</sequence>
<comment type="caution">
    <text evidence="1">The sequence shown here is derived from an EMBL/GenBank/DDBJ whole genome shotgun (WGS) entry which is preliminary data.</text>
</comment>
<accession>A0A5S4YEY8</accession>